<dbReference type="SUPFAM" id="SSF55681">
    <property type="entry name" value="Class II aaRS and biotin synthetases"/>
    <property type="match status" value="1"/>
</dbReference>
<dbReference type="GO" id="GO:0000049">
    <property type="term" value="F:tRNA binding"/>
    <property type="evidence" value="ECO:0007669"/>
    <property type="project" value="InterPro"/>
</dbReference>
<dbReference type="InterPro" id="IPR005121">
    <property type="entry name" value="Fdx_antiC-bd"/>
</dbReference>
<dbReference type="GO" id="GO:0005524">
    <property type="term" value="F:ATP binding"/>
    <property type="evidence" value="ECO:0007669"/>
    <property type="project" value="UniProtKB-KW"/>
</dbReference>
<keyword evidence="19" id="KW-1185">Reference proteome</keyword>
<evidence type="ECO:0000256" key="7">
    <source>
        <dbReference type="ARBA" id="ARBA00022917"/>
    </source>
</evidence>
<dbReference type="GO" id="GO:0005759">
    <property type="term" value="C:mitochondrial matrix"/>
    <property type="evidence" value="ECO:0007669"/>
    <property type="project" value="UniProtKB-SubCell"/>
</dbReference>
<evidence type="ECO:0000256" key="4">
    <source>
        <dbReference type="ARBA" id="ARBA00022598"/>
    </source>
</evidence>
<comment type="catalytic activity">
    <reaction evidence="12">
        <text>tRNA(Phe) + L-phenylalanine + ATP = L-phenylalanyl-tRNA(Phe) + AMP + diphosphate + H(+)</text>
        <dbReference type="Rhea" id="RHEA:19413"/>
        <dbReference type="Rhea" id="RHEA-COMP:9668"/>
        <dbReference type="Rhea" id="RHEA-COMP:9699"/>
        <dbReference type="ChEBI" id="CHEBI:15378"/>
        <dbReference type="ChEBI" id="CHEBI:30616"/>
        <dbReference type="ChEBI" id="CHEBI:33019"/>
        <dbReference type="ChEBI" id="CHEBI:58095"/>
        <dbReference type="ChEBI" id="CHEBI:78442"/>
        <dbReference type="ChEBI" id="CHEBI:78531"/>
        <dbReference type="ChEBI" id="CHEBI:456215"/>
        <dbReference type="EC" id="6.1.1.20"/>
    </reaction>
</comment>
<evidence type="ECO:0000256" key="14">
    <source>
        <dbReference type="ARBA" id="ARBA00073229"/>
    </source>
</evidence>
<dbReference type="FunFam" id="3.30.70.380:FF:000002">
    <property type="entry name" value="phenylalanine--tRNA ligase, mitochondrial"/>
    <property type="match status" value="1"/>
</dbReference>
<dbReference type="EMBL" id="MU859086">
    <property type="protein sequence ID" value="KAK3954672.1"/>
    <property type="molecule type" value="Genomic_DNA"/>
</dbReference>
<feature type="region of interest" description="Disordered" evidence="15">
    <location>
        <begin position="304"/>
        <end position="325"/>
    </location>
</feature>
<evidence type="ECO:0000256" key="5">
    <source>
        <dbReference type="ARBA" id="ARBA00022741"/>
    </source>
</evidence>
<evidence type="ECO:0000256" key="10">
    <source>
        <dbReference type="ARBA" id="ARBA00023146"/>
    </source>
</evidence>
<dbReference type="Proteomes" id="UP001303222">
    <property type="component" value="Unassembled WGS sequence"/>
</dbReference>
<sequence length="572" mass="64926">MQDVLEGILKIGHGQFLCLSAAVASRGKVPPLHHIVYFRPVSRSRLDSSYTLHNGWTTSSRGQCHAGRASHWGPFPCGDGLCHGFAFATRRTSWRQTELDQSSQPLSPSSILLLLCSSPPPPSASSNSSRPATIEVNGKTYTTDEWYNVPQTVLTLTGRKLHLQKDHPVAITRQIIESKFPTATYKRYNEFDPVVSTMENFDSLGFPPDHVGRARSDTYYINETTLLRTHTSAHEAELFRASASDGYLISADVYRRDEVDRSHYPVFHQMEGARVWDRTKVPNGDVVAAIYADLAKLPTHGVKVEDPNPPHHPERNPLQSEHHTPEEAEAVAAHLKRSLELMVVEIFTRAKQAAARLDPNYVDEPLRVRWIEAYFPFTSPSWEMEVYYQGDWLEVLGCGVSKQELFINADQPQQLGWAFGIGLERIAMLLFQIPDIRLFWSKDERFLSQFTGVQDDLDKLKRFVPFSKYPACWKDVSFWLRSTSAAGGNTAVANVHDFHENDLMEVVRDVAGDVVEDVQLKDQFTHPKTGRMSMCYRINYRSLEKTLTNEEANDFHERVRQGLVEKLGVELR</sequence>
<gene>
    <name evidence="18" type="ORF">QBC32DRAFT_383251</name>
</gene>
<evidence type="ECO:0000256" key="2">
    <source>
        <dbReference type="ARBA" id="ARBA00008226"/>
    </source>
</evidence>
<evidence type="ECO:0000256" key="8">
    <source>
        <dbReference type="ARBA" id="ARBA00022946"/>
    </source>
</evidence>
<feature type="domain" description="FDX-ACB" evidence="17">
    <location>
        <begin position="467"/>
        <end position="572"/>
    </location>
</feature>
<dbReference type="GO" id="GO:0004826">
    <property type="term" value="F:phenylalanine-tRNA ligase activity"/>
    <property type="evidence" value="ECO:0007669"/>
    <property type="project" value="UniProtKB-EC"/>
</dbReference>
<dbReference type="FunFam" id="3.30.930.10:FF:000053">
    <property type="entry name" value="Phenylalanyl-tRNA synthetase mitochondrial"/>
    <property type="match status" value="1"/>
</dbReference>
<reference evidence="18" key="1">
    <citation type="journal article" date="2023" name="Mol. Phylogenet. Evol.">
        <title>Genome-scale phylogeny and comparative genomics of the fungal order Sordariales.</title>
        <authorList>
            <person name="Hensen N."/>
            <person name="Bonometti L."/>
            <person name="Westerberg I."/>
            <person name="Brannstrom I.O."/>
            <person name="Guillou S."/>
            <person name="Cros-Aarteil S."/>
            <person name="Calhoun S."/>
            <person name="Haridas S."/>
            <person name="Kuo A."/>
            <person name="Mondo S."/>
            <person name="Pangilinan J."/>
            <person name="Riley R."/>
            <person name="LaButti K."/>
            <person name="Andreopoulos B."/>
            <person name="Lipzen A."/>
            <person name="Chen C."/>
            <person name="Yan M."/>
            <person name="Daum C."/>
            <person name="Ng V."/>
            <person name="Clum A."/>
            <person name="Steindorff A."/>
            <person name="Ohm R.A."/>
            <person name="Martin F."/>
            <person name="Silar P."/>
            <person name="Natvig D.O."/>
            <person name="Lalanne C."/>
            <person name="Gautier V."/>
            <person name="Ament-Velasquez S.L."/>
            <person name="Kruys A."/>
            <person name="Hutchinson M.I."/>
            <person name="Powell A.J."/>
            <person name="Barry K."/>
            <person name="Miller A.N."/>
            <person name="Grigoriev I.V."/>
            <person name="Debuchy R."/>
            <person name="Gladieux P."/>
            <person name="Hiltunen Thoren M."/>
            <person name="Johannesson H."/>
        </authorList>
    </citation>
    <scope>NUCLEOTIDE SEQUENCE</scope>
    <source>
        <strain evidence="18">CBS 626.80</strain>
    </source>
</reference>
<name>A0AAN6P312_9PEZI</name>
<comment type="caution">
    <text evidence="18">The sequence shown here is derived from an EMBL/GenBank/DDBJ whole genome shotgun (WGS) entry which is preliminary data.</text>
</comment>
<dbReference type="CDD" id="cd00496">
    <property type="entry name" value="PheRS_alpha_core"/>
    <property type="match status" value="1"/>
</dbReference>
<dbReference type="SMART" id="SM00896">
    <property type="entry name" value="FDX-ACB"/>
    <property type="match status" value="1"/>
</dbReference>
<keyword evidence="9" id="KW-0496">Mitochondrion</keyword>
<dbReference type="GO" id="GO:0006432">
    <property type="term" value="P:phenylalanyl-tRNA aminoacylation"/>
    <property type="evidence" value="ECO:0007669"/>
    <property type="project" value="InterPro"/>
</dbReference>
<comment type="subcellular location">
    <subcellularLocation>
        <location evidence="1">Mitochondrion matrix</location>
    </subcellularLocation>
</comment>
<evidence type="ECO:0000256" key="13">
    <source>
        <dbReference type="ARBA" id="ARBA00057761"/>
    </source>
</evidence>
<dbReference type="EC" id="6.1.1.20" evidence="3"/>
<evidence type="ECO:0000256" key="6">
    <source>
        <dbReference type="ARBA" id="ARBA00022840"/>
    </source>
</evidence>
<accession>A0AAN6P312</accession>
<proteinExistence type="inferred from homology"/>
<evidence type="ECO:0000313" key="19">
    <source>
        <dbReference type="Proteomes" id="UP001303222"/>
    </source>
</evidence>
<evidence type="ECO:0000256" key="15">
    <source>
        <dbReference type="SAM" id="MobiDB-lite"/>
    </source>
</evidence>
<keyword evidence="6" id="KW-0067">ATP-binding</keyword>
<dbReference type="InterPro" id="IPR045864">
    <property type="entry name" value="aa-tRNA-synth_II/BPL/LPL"/>
</dbReference>
<reference evidence="18" key="2">
    <citation type="submission" date="2023-06" db="EMBL/GenBank/DDBJ databases">
        <authorList>
            <consortium name="Lawrence Berkeley National Laboratory"/>
            <person name="Mondo S.J."/>
            <person name="Hensen N."/>
            <person name="Bonometti L."/>
            <person name="Westerberg I."/>
            <person name="Brannstrom I.O."/>
            <person name="Guillou S."/>
            <person name="Cros-Aarteil S."/>
            <person name="Calhoun S."/>
            <person name="Haridas S."/>
            <person name="Kuo A."/>
            <person name="Pangilinan J."/>
            <person name="Riley R."/>
            <person name="Labutti K."/>
            <person name="Andreopoulos B."/>
            <person name="Lipzen A."/>
            <person name="Chen C."/>
            <person name="Yanf M."/>
            <person name="Daum C."/>
            <person name="Ng V."/>
            <person name="Clum A."/>
            <person name="Steindorff A."/>
            <person name="Ohm R."/>
            <person name="Martin F."/>
            <person name="Silar P."/>
            <person name="Natvig D."/>
            <person name="Lalanne C."/>
            <person name="Gautier V."/>
            <person name="Ament-Velasquez S.L."/>
            <person name="Kruys A."/>
            <person name="Hutchinson M.I."/>
            <person name="Powell A.J."/>
            <person name="Barry K."/>
            <person name="Miller A.N."/>
            <person name="Grigoriev I.V."/>
            <person name="Debuchy R."/>
            <person name="Gladieux P."/>
            <person name="Thoren M.H."/>
            <person name="Johannesson H."/>
        </authorList>
    </citation>
    <scope>NUCLEOTIDE SEQUENCE</scope>
    <source>
        <strain evidence="18">CBS 626.80</strain>
    </source>
</reference>
<evidence type="ECO:0000259" key="16">
    <source>
        <dbReference type="PROSITE" id="PS50862"/>
    </source>
</evidence>
<dbReference type="InterPro" id="IPR006195">
    <property type="entry name" value="aa-tRNA-synth_II"/>
</dbReference>
<dbReference type="NCBIfam" id="TIGR00469">
    <property type="entry name" value="pheS_mito"/>
    <property type="match status" value="1"/>
</dbReference>
<comment type="function">
    <text evidence="13">Is responsible for the charging of tRNA(Phe) with phenylalanine in mitochondrial translation.</text>
</comment>
<evidence type="ECO:0000313" key="18">
    <source>
        <dbReference type="EMBL" id="KAK3954672.1"/>
    </source>
</evidence>
<dbReference type="InterPro" id="IPR004530">
    <property type="entry name" value="Phe-tRNA-synth_IIc_mito"/>
</dbReference>
<dbReference type="SUPFAM" id="SSF54991">
    <property type="entry name" value="Anticodon-binding domain of PheRS"/>
    <property type="match status" value="1"/>
</dbReference>
<evidence type="ECO:0000256" key="1">
    <source>
        <dbReference type="ARBA" id="ARBA00004305"/>
    </source>
</evidence>
<dbReference type="InterPro" id="IPR036690">
    <property type="entry name" value="Fdx_antiC-bd_sf"/>
</dbReference>
<evidence type="ECO:0000256" key="12">
    <source>
        <dbReference type="ARBA" id="ARBA00049255"/>
    </source>
</evidence>
<comment type="similarity">
    <text evidence="2">Belongs to the class-II aminoacyl-tRNA synthetase family.</text>
</comment>
<evidence type="ECO:0000256" key="9">
    <source>
        <dbReference type="ARBA" id="ARBA00023128"/>
    </source>
</evidence>
<dbReference type="Pfam" id="PF03147">
    <property type="entry name" value="FDX-ACB"/>
    <property type="match status" value="1"/>
</dbReference>
<dbReference type="Gene3D" id="3.30.70.380">
    <property type="entry name" value="Ferrodoxin-fold anticodon-binding domain"/>
    <property type="match status" value="1"/>
</dbReference>
<dbReference type="PANTHER" id="PTHR11538">
    <property type="entry name" value="PHENYLALANYL-TRNA SYNTHETASE"/>
    <property type="match status" value="1"/>
</dbReference>
<dbReference type="PANTHER" id="PTHR11538:SF41">
    <property type="entry name" value="PHENYLALANINE--TRNA LIGASE, MITOCHONDRIAL"/>
    <property type="match status" value="1"/>
</dbReference>
<evidence type="ECO:0000259" key="17">
    <source>
        <dbReference type="PROSITE" id="PS51447"/>
    </source>
</evidence>
<evidence type="ECO:0000256" key="11">
    <source>
        <dbReference type="ARBA" id="ARBA00031194"/>
    </source>
</evidence>
<keyword evidence="5" id="KW-0547">Nucleotide-binding</keyword>
<dbReference type="PROSITE" id="PS50862">
    <property type="entry name" value="AA_TRNA_LIGASE_II"/>
    <property type="match status" value="1"/>
</dbReference>
<evidence type="ECO:0000256" key="3">
    <source>
        <dbReference type="ARBA" id="ARBA00012814"/>
    </source>
</evidence>
<dbReference type="PROSITE" id="PS51447">
    <property type="entry name" value="FDX_ACB"/>
    <property type="match status" value="1"/>
</dbReference>
<protein>
    <recommendedName>
        <fullName evidence="14">Phenylalanine--tRNA ligase, mitochondrial</fullName>
        <ecNumber evidence="3">6.1.1.20</ecNumber>
    </recommendedName>
    <alternativeName>
        <fullName evidence="11">Phenylalanyl-tRNA synthetase</fullName>
    </alternativeName>
</protein>
<dbReference type="Pfam" id="PF01409">
    <property type="entry name" value="tRNA-synt_2d"/>
    <property type="match status" value="2"/>
</dbReference>
<feature type="domain" description="Aminoacyl-transfer RNA synthetases class-II family profile" evidence="16">
    <location>
        <begin position="236"/>
        <end position="465"/>
    </location>
</feature>
<keyword evidence="10" id="KW-0030">Aminoacyl-tRNA synthetase</keyword>
<dbReference type="InterPro" id="IPR002319">
    <property type="entry name" value="Phenylalanyl-tRNA_Synthase"/>
</dbReference>
<keyword evidence="8" id="KW-0809">Transit peptide</keyword>
<dbReference type="Gene3D" id="3.30.930.10">
    <property type="entry name" value="Bira Bifunctional Protein, Domain 2"/>
    <property type="match status" value="1"/>
</dbReference>
<organism evidence="18 19">
    <name type="scientific">Pseudoneurospora amorphoporcata</name>
    <dbReference type="NCBI Taxonomy" id="241081"/>
    <lineage>
        <taxon>Eukaryota</taxon>
        <taxon>Fungi</taxon>
        <taxon>Dikarya</taxon>
        <taxon>Ascomycota</taxon>
        <taxon>Pezizomycotina</taxon>
        <taxon>Sordariomycetes</taxon>
        <taxon>Sordariomycetidae</taxon>
        <taxon>Sordariales</taxon>
        <taxon>Sordariaceae</taxon>
        <taxon>Pseudoneurospora</taxon>
    </lineage>
</organism>
<dbReference type="AlphaFoldDB" id="A0AAN6P312"/>
<keyword evidence="4" id="KW-0436">Ligase</keyword>
<keyword evidence="7" id="KW-0648">Protein biosynthesis</keyword>